<gene>
    <name evidence="1" type="ORF">HYPSUDRAFT_202956</name>
</gene>
<accession>A0A0D2PNB4</accession>
<dbReference type="AlphaFoldDB" id="A0A0D2PNB4"/>
<evidence type="ECO:0000313" key="2">
    <source>
        <dbReference type="Proteomes" id="UP000054270"/>
    </source>
</evidence>
<evidence type="ECO:0000313" key="1">
    <source>
        <dbReference type="EMBL" id="KJA21390.1"/>
    </source>
</evidence>
<proteinExistence type="predicted"/>
<protein>
    <submittedName>
        <fullName evidence="1">Uncharacterized protein</fullName>
    </submittedName>
</protein>
<keyword evidence="2" id="KW-1185">Reference proteome</keyword>
<reference evidence="2" key="1">
    <citation type="submission" date="2014-04" db="EMBL/GenBank/DDBJ databases">
        <title>Evolutionary Origins and Diversification of the Mycorrhizal Mutualists.</title>
        <authorList>
            <consortium name="DOE Joint Genome Institute"/>
            <consortium name="Mycorrhizal Genomics Consortium"/>
            <person name="Kohler A."/>
            <person name="Kuo A."/>
            <person name="Nagy L.G."/>
            <person name="Floudas D."/>
            <person name="Copeland A."/>
            <person name="Barry K.W."/>
            <person name="Cichocki N."/>
            <person name="Veneault-Fourrey C."/>
            <person name="LaButti K."/>
            <person name="Lindquist E.A."/>
            <person name="Lipzen A."/>
            <person name="Lundell T."/>
            <person name="Morin E."/>
            <person name="Murat C."/>
            <person name="Riley R."/>
            <person name="Ohm R."/>
            <person name="Sun H."/>
            <person name="Tunlid A."/>
            <person name="Henrissat B."/>
            <person name="Grigoriev I.V."/>
            <person name="Hibbett D.S."/>
            <person name="Martin F."/>
        </authorList>
    </citation>
    <scope>NUCLEOTIDE SEQUENCE [LARGE SCALE GENOMIC DNA]</scope>
    <source>
        <strain evidence="2">FD-334 SS-4</strain>
    </source>
</reference>
<dbReference type="Proteomes" id="UP000054270">
    <property type="component" value="Unassembled WGS sequence"/>
</dbReference>
<sequence length="133" mass="14130">MTFASRYPATIDIPHDHPLIYFHGRGDSSPGTWNGSDFKVNIENLKSFALNLGPHTTAPFASVGVSITGAPFSTFNASAGLNDIPLDVVTSLVTVNVAQTLVRINVEGSVSNRINLENITLNAVWAPVIGPTL</sequence>
<organism evidence="1 2">
    <name type="scientific">Hypholoma sublateritium (strain FD-334 SS-4)</name>
    <dbReference type="NCBI Taxonomy" id="945553"/>
    <lineage>
        <taxon>Eukaryota</taxon>
        <taxon>Fungi</taxon>
        <taxon>Dikarya</taxon>
        <taxon>Basidiomycota</taxon>
        <taxon>Agaricomycotina</taxon>
        <taxon>Agaricomycetes</taxon>
        <taxon>Agaricomycetidae</taxon>
        <taxon>Agaricales</taxon>
        <taxon>Agaricineae</taxon>
        <taxon>Strophariaceae</taxon>
        <taxon>Hypholoma</taxon>
    </lineage>
</organism>
<name>A0A0D2PNB4_HYPSF</name>
<dbReference type="EMBL" id="KN817558">
    <property type="protein sequence ID" value="KJA21390.1"/>
    <property type="molecule type" value="Genomic_DNA"/>
</dbReference>
<dbReference type="OrthoDB" id="3038155at2759"/>